<dbReference type="KEGG" id="dfa:DFA_09519"/>
<dbReference type="EMBL" id="GL883025">
    <property type="protein sequence ID" value="EGG15850.1"/>
    <property type="molecule type" value="Genomic_DNA"/>
</dbReference>
<feature type="region of interest" description="Disordered" evidence="1">
    <location>
        <begin position="339"/>
        <end position="371"/>
    </location>
</feature>
<dbReference type="RefSeq" id="XP_004352175.1">
    <property type="nucleotide sequence ID" value="XM_004352123.1"/>
</dbReference>
<feature type="compositionally biased region" description="Basic and acidic residues" evidence="1">
    <location>
        <begin position="353"/>
        <end position="366"/>
    </location>
</feature>
<accession>F4Q7V0</accession>
<dbReference type="AlphaFoldDB" id="F4Q7V0"/>
<evidence type="ECO:0008006" key="4">
    <source>
        <dbReference type="Google" id="ProtNLM"/>
    </source>
</evidence>
<dbReference type="Gene3D" id="2.130.10.10">
    <property type="entry name" value="YVTN repeat-like/Quinoprotein amine dehydrogenase"/>
    <property type="match status" value="1"/>
</dbReference>
<dbReference type="InterPro" id="IPR001680">
    <property type="entry name" value="WD40_rpt"/>
</dbReference>
<protein>
    <recommendedName>
        <fullName evidence="4">WD40 repeat-containing protein</fullName>
    </recommendedName>
</protein>
<proteinExistence type="predicted"/>
<name>F4Q7V0_CACFS</name>
<dbReference type="InterPro" id="IPR051150">
    <property type="entry name" value="SWT21/TCAB1_mRNA_Telomere"/>
</dbReference>
<dbReference type="OrthoDB" id="239865at2759"/>
<dbReference type="PANTHER" id="PTHR13211">
    <property type="entry name" value="TELOMERASE CAJAL BODY PROTEIN 1"/>
    <property type="match status" value="1"/>
</dbReference>
<dbReference type="PANTHER" id="PTHR13211:SF0">
    <property type="entry name" value="TELOMERASE CAJAL BODY PROTEIN 1"/>
    <property type="match status" value="1"/>
</dbReference>
<reference evidence="3" key="1">
    <citation type="journal article" date="2011" name="Genome Res.">
        <title>Phylogeny-wide analysis of social amoeba genomes highlights ancient origins for complex intercellular communication.</title>
        <authorList>
            <person name="Heidel A.J."/>
            <person name="Lawal H.M."/>
            <person name="Felder M."/>
            <person name="Schilde C."/>
            <person name="Helps N.R."/>
            <person name="Tunggal B."/>
            <person name="Rivero F."/>
            <person name="John U."/>
            <person name="Schleicher M."/>
            <person name="Eichinger L."/>
            <person name="Platzer M."/>
            <person name="Noegel A.A."/>
            <person name="Schaap P."/>
            <person name="Gloeckner G."/>
        </authorList>
    </citation>
    <scope>NUCLEOTIDE SEQUENCE [LARGE SCALE GENOMIC DNA]</scope>
    <source>
        <strain evidence="3">SH3</strain>
    </source>
</reference>
<dbReference type="InterPro" id="IPR036322">
    <property type="entry name" value="WD40_repeat_dom_sf"/>
</dbReference>
<keyword evidence="3" id="KW-1185">Reference proteome</keyword>
<evidence type="ECO:0000313" key="3">
    <source>
        <dbReference type="Proteomes" id="UP000007797"/>
    </source>
</evidence>
<dbReference type="SMART" id="SM00320">
    <property type="entry name" value="WD40"/>
    <property type="match status" value="6"/>
</dbReference>
<evidence type="ECO:0000256" key="1">
    <source>
        <dbReference type="SAM" id="MobiDB-lite"/>
    </source>
</evidence>
<dbReference type="GeneID" id="14868019"/>
<sequence length="457" mass="52044">MNSNNITTTTTTLQSSSLIDSNIISINHDDYSTTTTTTSKQDCYYNNVKWSPDGCCLLSSRENKSVQLFELTQEESKLKLIKNIQYHDIVYDMSWYPHMNSGNPETCYFAVSGKHQSIGLYDAFVGNKLCGYTPWTDVDDIESAISIDFNNNADKLYSLCDKSIKIFKVSRPGNKFETIRTYDRKANEGIPGRPSQIAFDRSNVSGFYAVSTFDGYIGLFDQSNDTMVDILPQPTNFTKPRGITQLSFSKDGYYLFAGYRKSNYIIGWDIRNTEAQQIFSFERLGDTNQRLHFDLDPTGKYLSTGSQNGLLHLFPLSTTNNNNNDNHNDMEIDKLSTLPSSTTIQDNNNETTMKNDDEIQEPKPENDNNTINQNDQPIILDSPLLLPISIQVSNQCINSVRFNPLHPTLMALTFGERNFDLPNEEDEEEEEKEEVQQKVKEESFKNSIIIINPFKKL</sequence>
<feature type="compositionally biased region" description="Polar residues" evidence="1">
    <location>
        <begin position="339"/>
        <end position="352"/>
    </location>
</feature>
<dbReference type="SUPFAM" id="SSF50978">
    <property type="entry name" value="WD40 repeat-like"/>
    <property type="match status" value="1"/>
</dbReference>
<dbReference type="InterPro" id="IPR015943">
    <property type="entry name" value="WD40/YVTN_repeat-like_dom_sf"/>
</dbReference>
<organism evidence="2 3">
    <name type="scientific">Cavenderia fasciculata</name>
    <name type="common">Slime mold</name>
    <name type="synonym">Dictyostelium fasciculatum</name>
    <dbReference type="NCBI Taxonomy" id="261658"/>
    <lineage>
        <taxon>Eukaryota</taxon>
        <taxon>Amoebozoa</taxon>
        <taxon>Evosea</taxon>
        <taxon>Eumycetozoa</taxon>
        <taxon>Dictyostelia</taxon>
        <taxon>Acytosteliales</taxon>
        <taxon>Cavenderiaceae</taxon>
        <taxon>Cavenderia</taxon>
    </lineage>
</organism>
<dbReference type="Proteomes" id="UP000007797">
    <property type="component" value="Unassembled WGS sequence"/>
</dbReference>
<evidence type="ECO:0000313" key="2">
    <source>
        <dbReference type="EMBL" id="EGG15850.1"/>
    </source>
</evidence>
<gene>
    <name evidence="2" type="ORF">DFA_09519</name>
</gene>
<dbReference type="STRING" id="1054147.F4Q7V0"/>